<dbReference type="Proteomes" id="UP000019225">
    <property type="component" value="Chromosome"/>
</dbReference>
<dbReference type="AlphaFoldDB" id="W5W089"/>
<dbReference type="Gene3D" id="3.30.460.40">
    <property type="match status" value="1"/>
</dbReference>
<organism evidence="1 2">
    <name type="scientific">Kutzneria albida DSM 43870</name>
    <dbReference type="NCBI Taxonomy" id="1449976"/>
    <lineage>
        <taxon>Bacteria</taxon>
        <taxon>Bacillati</taxon>
        <taxon>Actinomycetota</taxon>
        <taxon>Actinomycetes</taxon>
        <taxon>Pseudonocardiales</taxon>
        <taxon>Pseudonocardiaceae</taxon>
        <taxon>Kutzneria</taxon>
    </lineage>
</organism>
<dbReference type="KEGG" id="kal:KALB_863"/>
<dbReference type="eggNOG" id="COG0346">
    <property type="taxonomic scope" value="Bacteria"/>
</dbReference>
<protein>
    <recommendedName>
        <fullName evidence="3">Aminoglycoside-2''-adenylyltransferase</fullName>
    </recommendedName>
</protein>
<proteinExistence type="predicted"/>
<gene>
    <name evidence="1" type="ORF">KALB_863</name>
</gene>
<dbReference type="HOGENOM" id="CLU_112485_0_0_11"/>
<dbReference type="InterPro" id="IPR019646">
    <property type="entry name" value="Aminoglyc_AdlTrfase"/>
</dbReference>
<accession>W5W089</accession>
<dbReference type="OrthoDB" id="4539099at2"/>
<dbReference type="Pfam" id="PF10706">
    <property type="entry name" value="Aminoglyc_resit"/>
    <property type="match status" value="1"/>
</dbReference>
<sequence length="202" mass="22883">MADEEFTRLYGPWEVVDPVAAAALCEGMDAPWWVAGGWAIEAYAAVQREHGDIDLGVFRRDLPTVLEHFTRTHHVWAAGSGALQPITKPEELPSWATQLWIREHAGGPWLLDLLLTEDREGDWVCRRDPTVVLPLDEATWVSRGIRYLRPEFVLLFKAKRAQPHDEADLSATMPWLDAAGRHRCVDLIGRVHPGHPWLDMLS</sequence>
<dbReference type="RefSeq" id="WP_025354494.1">
    <property type="nucleotide sequence ID" value="NZ_CP007155.1"/>
</dbReference>
<dbReference type="PATRIC" id="fig|1449976.3.peg.867"/>
<evidence type="ECO:0000313" key="1">
    <source>
        <dbReference type="EMBL" id="AHH94237.1"/>
    </source>
</evidence>
<evidence type="ECO:0000313" key="2">
    <source>
        <dbReference type="Proteomes" id="UP000019225"/>
    </source>
</evidence>
<keyword evidence="2" id="KW-1185">Reference proteome</keyword>
<dbReference type="STRING" id="1449976.KALB_863"/>
<name>W5W089_9PSEU</name>
<evidence type="ECO:0008006" key="3">
    <source>
        <dbReference type="Google" id="ProtNLM"/>
    </source>
</evidence>
<dbReference type="EMBL" id="CP007155">
    <property type="protein sequence ID" value="AHH94237.1"/>
    <property type="molecule type" value="Genomic_DNA"/>
</dbReference>
<reference evidence="1 2" key="1">
    <citation type="journal article" date="2014" name="BMC Genomics">
        <title>Complete genome sequence of producer of the glycopeptide antibiotic Aculeximycin Kutzneria albida DSM 43870T, a representative of minor genus of Pseudonocardiaceae.</title>
        <authorList>
            <person name="Rebets Y."/>
            <person name="Tokovenko B."/>
            <person name="Lushchyk I."/>
            <person name="Ruckert C."/>
            <person name="Zaburannyi N."/>
            <person name="Bechthold A."/>
            <person name="Kalinowski J."/>
            <person name="Luzhetskyy A."/>
        </authorList>
    </citation>
    <scope>NUCLEOTIDE SEQUENCE [LARGE SCALE GENOMIC DNA]</scope>
    <source>
        <strain evidence="1">DSM 43870</strain>
    </source>
</reference>